<reference evidence="2" key="2">
    <citation type="submission" date="2015-01" db="EMBL/GenBank/DDBJ databases">
        <title>Evolutionary Origins and Diversification of the Mycorrhizal Mutualists.</title>
        <authorList>
            <consortium name="DOE Joint Genome Institute"/>
            <consortium name="Mycorrhizal Genomics Consortium"/>
            <person name="Kohler A."/>
            <person name="Kuo A."/>
            <person name="Nagy L.G."/>
            <person name="Floudas D."/>
            <person name="Copeland A."/>
            <person name="Barry K.W."/>
            <person name="Cichocki N."/>
            <person name="Veneault-Fourrey C."/>
            <person name="LaButti K."/>
            <person name="Lindquist E.A."/>
            <person name="Lipzen A."/>
            <person name="Lundell T."/>
            <person name="Morin E."/>
            <person name="Murat C."/>
            <person name="Riley R."/>
            <person name="Ohm R."/>
            <person name="Sun H."/>
            <person name="Tunlid A."/>
            <person name="Henrissat B."/>
            <person name="Grigoriev I.V."/>
            <person name="Hibbett D.S."/>
            <person name="Martin F."/>
        </authorList>
    </citation>
    <scope>NUCLEOTIDE SEQUENCE [LARGE SCALE GENOMIC DNA]</scope>
    <source>
        <strain evidence="2">LaAM-08-1</strain>
    </source>
</reference>
<sequence>MASPIRVRCLDLRVLPLSQSAKSLSLSTLRPRAVDYSLVVGIIGRIVSVALCECGLRCMAPRSTDMVVNPARWIVFIFFVSCRLNVQGSRSGVDLSWVQTGFAVLSDDGFASTSSILPISTIHITSF</sequence>
<dbReference type="AlphaFoldDB" id="A0A0C9WM55"/>
<gene>
    <name evidence="1" type="ORF">K443DRAFT_9577</name>
</gene>
<evidence type="ECO:0000313" key="2">
    <source>
        <dbReference type="Proteomes" id="UP000054477"/>
    </source>
</evidence>
<protein>
    <submittedName>
        <fullName evidence="1">Uncharacterized protein</fullName>
    </submittedName>
</protein>
<accession>A0A0C9WM55</accession>
<dbReference type="HOGENOM" id="CLU_1970887_0_0_1"/>
<reference evidence="1 2" key="1">
    <citation type="submission" date="2014-04" db="EMBL/GenBank/DDBJ databases">
        <authorList>
            <consortium name="DOE Joint Genome Institute"/>
            <person name="Kuo A."/>
            <person name="Kohler A."/>
            <person name="Nagy L.G."/>
            <person name="Floudas D."/>
            <person name="Copeland A."/>
            <person name="Barry K.W."/>
            <person name="Cichocki N."/>
            <person name="Veneault-Fourrey C."/>
            <person name="LaButti K."/>
            <person name="Lindquist E.A."/>
            <person name="Lipzen A."/>
            <person name="Lundell T."/>
            <person name="Morin E."/>
            <person name="Murat C."/>
            <person name="Sun H."/>
            <person name="Tunlid A."/>
            <person name="Henrissat B."/>
            <person name="Grigoriev I.V."/>
            <person name="Hibbett D.S."/>
            <person name="Martin F."/>
            <person name="Nordberg H.P."/>
            <person name="Cantor M.N."/>
            <person name="Hua S.X."/>
        </authorList>
    </citation>
    <scope>NUCLEOTIDE SEQUENCE [LARGE SCALE GENOMIC DNA]</scope>
    <source>
        <strain evidence="1 2">LaAM-08-1</strain>
    </source>
</reference>
<organism evidence="1 2">
    <name type="scientific">Laccaria amethystina LaAM-08-1</name>
    <dbReference type="NCBI Taxonomy" id="1095629"/>
    <lineage>
        <taxon>Eukaryota</taxon>
        <taxon>Fungi</taxon>
        <taxon>Dikarya</taxon>
        <taxon>Basidiomycota</taxon>
        <taxon>Agaricomycotina</taxon>
        <taxon>Agaricomycetes</taxon>
        <taxon>Agaricomycetidae</taxon>
        <taxon>Agaricales</taxon>
        <taxon>Agaricineae</taxon>
        <taxon>Hydnangiaceae</taxon>
        <taxon>Laccaria</taxon>
    </lineage>
</organism>
<proteinExistence type="predicted"/>
<dbReference type="EMBL" id="KN838682">
    <property type="protein sequence ID" value="KIJ97834.1"/>
    <property type="molecule type" value="Genomic_DNA"/>
</dbReference>
<name>A0A0C9WM55_9AGAR</name>
<keyword evidence="2" id="KW-1185">Reference proteome</keyword>
<evidence type="ECO:0000313" key="1">
    <source>
        <dbReference type="EMBL" id="KIJ97834.1"/>
    </source>
</evidence>
<dbReference type="Proteomes" id="UP000054477">
    <property type="component" value="Unassembled WGS sequence"/>
</dbReference>